<dbReference type="PANTHER" id="PTHR47698">
    <property type="entry name" value="FATTY-ACID-BINDING PROTEIN 3, CHLOROPLASTIC"/>
    <property type="match status" value="1"/>
</dbReference>
<feature type="domain" description="Chalcone isomerase" evidence="1">
    <location>
        <begin position="112"/>
        <end position="254"/>
    </location>
</feature>
<keyword evidence="3" id="KW-1185">Reference proteome</keyword>
<dbReference type="SUPFAM" id="SSF54626">
    <property type="entry name" value="Chalcone isomerase"/>
    <property type="match status" value="1"/>
</dbReference>
<gene>
    <name evidence="2" type="ORF">ACHAXA_005929</name>
</gene>
<evidence type="ECO:0000313" key="3">
    <source>
        <dbReference type="Proteomes" id="UP001530377"/>
    </source>
</evidence>
<comment type="caution">
    <text evidence="2">The sequence shown here is derived from an EMBL/GenBank/DDBJ whole genome shotgun (WGS) entry which is preliminary data.</text>
</comment>
<dbReference type="InterPro" id="IPR016087">
    <property type="entry name" value="Chalcone_isomerase"/>
</dbReference>
<dbReference type="PANTHER" id="PTHR47698:SF2">
    <property type="entry name" value="FATTY-ACID-BINDING PROTEIN 3, CHLOROPLASTIC"/>
    <property type="match status" value="1"/>
</dbReference>
<dbReference type="Gene3D" id="3.50.70.10">
    <property type="match status" value="1"/>
</dbReference>
<reference evidence="2 3" key="1">
    <citation type="submission" date="2024-10" db="EMBL/GenBank/DDBJ databases">
        <title>Updated reference genomes for cyclostephanoid diatoms.</title>
        <authorList>
            <person name="Roberts W.R."/>
            <person name="Alverson A.J."/>
        </authorList>
    </citation>
    <scope>NUCLEOTIDE SEQUENCE [LARGE SCALE GENOMIC DNA]</scope>
    <source>
        <strain evidence="2 3">AJA228-03</strain>
    </source>
</reference>
<accession>A0ABD3SD20</accession>
<dbReference type="InterPro" id="IPR016088">
    <property type="entry name" value="Chalcone_isomerase_3-sand"/>
</dbReference>
<protein>
    <recommendedName>
        <fullName evidence="1">Chalcone isomerase domain-containing protein</fullName>
    </recommendedName>
</protein>
<sequence length="269" mass="28695">MLLSASRLLALRSPPNAAVNAVAIRTRRFVGGLARPISQGRPSPAPSGTALYFSSTLLFLAATFLYASENDSDSSSSAQCSAAPLGVEPVMLSPSKEPATGILFPKLCNGMTFAGCGVRVKYGFVKVYAVGTYVDPLAMSVIKSQGEAEIKKALLDPSYPRTIRIVMNRNLSIDKYTSAIIEALEPRMNGLDDSSLEEFKKLNPPVDLVQGAEMEMTIRGETLLYKNAVGGLGQIKSAAFTKAMCDVFYGNDAVSPTHLDSVVTGVKKM</sequence>
<organism evidence="2 3">
    <name type="scientific">Cyclostephanos tholiformis</name>
    <dbReference type="NCBI Taxonomy" id="382380"/>
    <lineage>
        <taxon>Eukaryota</taxon>
        <taxon>Sar</taxon>
        <taxon>Stramenopiles</taxon>
        <taxon>Ochrophyta</taxon>
        <taxon>Bacillariophyta</taxon>
        <taxon>Coscinodiscophyceae</taxon>
        <taxon>Thalassiosirophycidae</taxon>
        <taxon>Stephanodiscales</taxon>
        <taxon>Stephanodiscaceae</taxon>
        <taxon>Cyclostephanos</taxon>
    </lineage>
</organism>
<evidence type="ECO:0000259" key="1">
    <source>
        <dbReference type="Pfam" id="PF16036"/>
    </source>
</evidence>
<dbReference type="Pfam" id="PF16036">
    <property type="entry name" value="Chalcone_3"/>
    <property type="match status" value="1"/>
</dbReference>
<proteinExistence type="predicted"/>
<dbReference type="Proteomes" id="UP001530377">
    <property type="component" value="Unassembled WGS sequence"/>
</dbReference>
<evidence type="ECO:0000313" key="2">
    <source>
        <dbReference type="EMBL" id="KAL3822296.1"/>
    </source>
</evidence>
<dbReference type="EMBL" id="JALLPB020000070">
    <property type="protein sequence ID" value="KAL3822296.1"/>
    <property type="molecule type" value="Genomic_DNA"/>
</dbReference>
<name>A0ABD3SD20_9STRA</name>
<dbReference type="AlphaFoldDB" id="A0ABD3SD20"/>
<dbReference type="InterPro" id="IPR036298">
    <property type="entry name" value="Chalcone_isomerase_sf"/>
</dbReference>